<reference evidence="5" key="1">
    <citation type="journal article" date="2019" name="Front. Microbiol.">
        <title>Prevalence of Antibiotic and Heavy Metal Resistance Determinants and Virulence-Related Genetic Elements in Plasmids of Staphylococcus aureus.</title>
        <authorList>
            <person name="Bukowski M."/>
            <person name="Piwowarczyk R."/>
            <person name="Madry A."/>
            <person name="Zagorski-Przybylo R."/>
            <person name="Hydzik M."/>
            <person name="Wladyka B."/>
        </authorList>
    </citation>
    <scope>NUCLEOTIDE SEQUENCE</scope>
    <source>
        <strain evidence="2">Ch10</strain>
        <strain evidence="8">Ch23</strain>
        <strain evidence="9">Ch25</strain>
        <strain evidence="6">Ch5</strain>
        <strain evidence="7">Ch8</strain>
        <strain evidence="5">Ch9</strain>
        <strain evidence="3">Pa2</strain>
        <strain evidence="4">Tu1</strain>
        <plasmid evidence="5">pAvX</plasmid>
    </source>
</reference>
<dbReference type="EMBL" id="MH785252">
    <property type="protein sequence ID" value="AYK28163.1"/>
    <property type="molecule type" value="Genomic_DNA"/>
</dbReference>
<dbReference type="EMBL" id="MH785244">
    <property type="protein sequence ID" value="AYK27986.1"/>
    <property type="molecule type" value="Genomic_DNA"/>
</dbReference>
<feature type="transmembrane region" description="Helical" evidence="1">
    <location>
        <begin position="9"/>
        <end position="25"/>
    </location>
</feature>
<evidence type="ECO:0000313" key="9">
    <source>
        <dbReference type="EMBL" id="AYK28188.1"/>
    </source>
</evidence>
<keyword evidence="5" id="KW-0614">Plasmid</keyword>
<gene>
    <name evidence="6" type="ORF">BJL68_a00000</name>
    <name evidence="5" type="ORF">BJL69_a00000</name>
    <name evidence="8" type="ORF">BJL70_a00000</name>
    <name evidence="7" type="ORF">D0Y74_a00000</name>
    <name evidence="2" type="ORF">D0Y75_a00000</name>
    <name evidence="9" type="ORF">D0Y78_a00000</name>
    <name evidence="3" type="ORF">D0Y79_a00000</name>
    <name evidence="4" type="ORF">D0Y81_a00000</name>
</gene>
<keyword evidence="1" id="KW-0812">Transmembrane</keyword>
<dbReference type="EMBL" id="MH785249">
    <property type="protein sequence ID" value="AYK28075.1"/>
    <property type="molecule type" value="Genomic_DNA"/>
</dbReference>
<evidence type="ECO:0000313" key="8">
    <source>
        <dbReference type="EMBL" id="AYK28163.1"/>
    </source>
</evidence>
<dbReference type="EMBL" id="MH785248">
    <property type="protein sequence ID" value="AYK28050.1"/>
    <property type="molecule type" value="Genomic_DNA"/>
</dbReference>
<name>A0A499S3X4_STAAU</name>
<evidence type="ECO:0000313" key="7">
    <source>
        <dbReference type="EMBL" id="AYK28138.1"/>
    </source>
</evidence>
<evidence type="ECO:0000313" key="2">
    <source>
        <dbReference type="EMBL" id="AYK27883.1"/>
    </source>
</evidence>
<protein>
    <submittedName>
        <fullName evidence="5">Uncharacterized protein</fullName>
    </submittedName>
</protein>
<evidence type="ECO:0000313" key="4">
    <source>
        <dbReference type="EMBL" id="AYK27986.1"/>
    </source>
</evidence>
<sequence>MTSKLLRQLSLFISYILILSLLIFFTARASLIAGAIFAIVLIIFSMLLRYIMKIIKIQKNMEYYRILTYEGDFPKSDKIFKLLKNIHSTRRNIFERFFLWRSLVYFFNL</sequence>
<proteinExistence type="predicted"/>
<geneLocation type="plasmid" evidence="5">
    <name>pAvX</name>
</geneLocation>
<keyword evidence="1" id="KW-0472">Membrane</keyword>
<evidence type="ECO:0000313" key="6">
    <source>
        <dbReference type="EMBL" id="AYK28075.1"/>
    </source>
</evidence>
<evidence type="ECO:0000313" key="5">
    <source>
        <dbReference type="EMBL" id="AYK28050.1"/>
    </source>
</evidence>
<dbReference type="AlphaFoldDB" id="A0A499S3X4"/>
<organism evidence="5">
    <name type="scientific">Staphylococcus aureus</name>
    <dbReference type="NCBI Taxonomy" id="1280"/>
    <lineage>
        <taxon>Bacteria</taxon>
        <taxon>Bacillati</taxon>
        <taxon>Bacillota</taxon>
        <taxon>Bacilli</taxon>
        <taxon>Bacillales</taxon>
        <taxon>Staphylococcaceae</taxon>
        <taxon>Staphylococcus</taxon>
    </lineage>
</organism>
<keyword evidence="1" id="KW-1133">Transmembrane helix</keyword>
<dbReference type="EMBL" id="MH785243">
    <property type="protein sequence ID" value="AYK27962.1"/>
    <property type="molecule type" value="Genomic_DNA"/>
</dbReference>
<feature type="transmembrane region" description="Helical" evidence="1">
    <location>
        <begin position="31"/>
        <end position="51"/>
    </location>
</feature>
<dbReference type="EMBL" id="MH785253">
    <property type="protein sequence ID" value="AYK28188.1"/>
    <property type="molecule type" value="Genomic_DNA"/>
</dbReference>
<dbReference type="EMBL" id="MH785251">
    <property type="protein sequence ID" value="AYK28138.1"/>
    <property type="molecule type" value="Genomic_DNA"/>
</dbReference>
<dbReference type="EMBL" id="MH785235">
    <property type="protein sequence ID" value="AYK27883.1"/>
    <property type="molecule type" value="Genomic_DNA"/>
</dbReference>
<evidence type="ECO:0000313" key="3">
    <source>
        <dbReference type="EMBL" id="AYK27962.1"/>
    </source>
</evidence>
<accession>A0A499S3X4</accession>
<evidence type="ECO:0000256" key="1">
    <source>
        <dbReference type="SAM" id="Phobius"/>
    </source>
</evidence>